<evidence type="ECO:0000256" key="1">
    <source>
        <dbReference type="ARBA" id="ARBA00004123"/>
    </source>
</evidence>
<dbReference type="GO" id="GO:0061631">
    <property type="term" value="F:ubiquitin conjugating enzyme activity"/>
    <property type="evidence" value="ECO:0007669"/>
    <property type="project" value="UniProtKB-EC"/>
</dbReference>
<evidence type="ECO:0000256" key="10">
    <source>
        <dbReference type="ARBA" id="ARBA00023242"/>
    </source>
</evidence>
<dbReference type="GO" id="GO:0006915">
    <property type="term" value="P:apoptotic process"/>
    <property type="evidence" value="ECO:0007669"/>
    <property type="project" value="UniProtKB-KW"/>
</dbReference>
<dbReference type="InterPro" id="IPR016135">
    <property type="entry name" value="UBQ-conjugating_enzyme/RWD"/>
</dbReference>
<keyword evidence="17" id="KW-1185">Reference proteome</keyword>
<evidence type="ECO:0000259" key="15">
    <source>
        <dbReference type="PROSITE" id="PS50127"/>
    </source>
</evidence>
<keyword evidence="8" id="KW-0833">Ubl conjugation pathway</keyword>
<dbReference type="SUPFAM" id="SSF54495">
    <property type="entry name" value="UBC-like"/>
    <property type="match status" value="1"/>
</dbReference>
<keyword evidence="5" id="KW-0808">Transferase</keyword>
<dbReference type="STRING" id="2512241.A0A553I463"/>
<dbReference type="Gene3D" id="3.10.110.10">
    <property type="entry name" value="Ubiquitin Conjugating Enzyme"/>
    <property type="match status" value="1"/>
</dbReference>
<dbReference type="EC" id="2.3.2.23" evidence="3"/>
<dbReference type="PANTHER" id="PTHR46116:SF26">
    <property type="entry name" value="UBIQUITIN-CONJUGATING ENZYME E2 Z"/>
    <property type="match status" value="1"/>
</dbReference>
<accession>A0A553I463</accession>
<dbReference type="Proteomes" id="UP000319160">
    <property type="component" value="Unassembled WGS sequence"/>
</dbReference>
<sequence>MAITATSRMMAERPGLEEENTDYKVFFQDDNLLQFDAFVYGPDDSLYKHKLLKLHFEIPEQYPIEPPKVTNLQYSGGRIHPNLYVEGKVCLSILGTWPGQPWSAGLSIHTDIAIVLISIRALLDNEPYRHEPDCGNNPRYNMFVQYITWRVLLLDHLKFETYEPSKAFVKNWVRAHSTGIMGDILHEKDVNKDVDRMSDLYSHWEFRPEYDRMVEDLRDAVKDAMD</sequence>
<feature type="domain" description="UBC core" evidence="15">
    <location>
        <begin position="4"/>
        <end position="178"/>
    </location>
</feature>
<dbReference type="OrthoDB" id="47801at2759"/>
<dbReference type="GO" id="GO:0005737">
    <property type="term" value="C:cytoplasm"/>
    <property type="evidence" value="ECO:0007669"/>
    <property type="project" value="UniProtKB-SubCell"/>
</dbReference>
<evidence type="ECO:0000256" key="9">
    <source>
        <dbReference type="ARBA" id="ARBA00022840"/>
    </source>
</evidence>
<keyword evidence="10" id="KW-0539">Nucleus</keyword>
<dbReference type="EMBL" id="VFLP01000018">
    <property type="protein sequence ID" value="TRX94982.1"/>
    <property type="molecule type" value="Genomic_DNA"/>
</dbReference>
<evidence type="ECO:0000256" key="2">
    <source>
        <dbReference type="ARBA" id="ARBA00004496"/>
    </source>
</evidence>
<protein>
    <recommendedName>
        <fullName evidence="11">Ubiquitin-conjugating enzyme E2 Z</fullName>
        <ecNumber evidence="3">2.3.2.23</ecNumber>
    </recommendedName>
    <alternativeName>
        <fullName evidence="12">E2 ubiquitin-conjugating enzyme Z</fullName>
    </alternativeName>
    <alternativeName>
        <fullName evidence="14">Ubiquitin carrier protein Z</fullName>
    </alternativeName>
    <alternativeName>
        <fullName evidence="13">Ubiquitin-protein ligase Z</fullName>
    </alternativeName>
</protein>
<organism evidence="16 17">
    <name type="scientific">Xylaria flabelliformis</name>
    <dbReference type="NCBI Taxonomy" id="2512241"/>
    <lineage>
        <taxon>Eukaryota</taxon>
        <taxon>Fungi</taxon>
        <taxon>Dikarya</taxon>
        <taxon>Ascomycota</taxon>
        <taxon>Pezizomycotina</taxon>
        <taxon>Sordariomycetes</taxon>
        <taxon>Xylariomycetidae</taxon>
        <taxon>Xylariales</taxon>
        <taxon>Xylariaceae</taxon>
        <taxon>Xylaria</taxon>
    </lineage>
</organism>
<keyword evidence="4" id="KW-0963">Cytoplasm</keyword>
<evidence type="ECO:0000313" key="17">
    <source>
        <dbReference type="Proteomes" id="UP000319160"/>
    </source>
</evidence>
<dbReference type="GO" id="GO:0004869">
    <property type="term" value="F:cysteine-type endopeptidase inhibitor activity"/>
    <property type="evidence" value="ECO:0007669"/>
    <property type="project" value="TreeGrafter"/>
</dbReference>
<comment type="caution">
    <text evidence="16">The sequence shown here is derived from an EMBL/GenBank/DDBJ whole genome shotgun (WGS) entry which is preliminary data.</text>
</comment>
<keyword evidence="9" id="KW-0067">ATP-binding</keyword>
<proteinExistence type="predicted"/>
<keyword evidence="6" id="KW-0053">Apoptosis</keyword>
<dbReference type="PANTHER" id="PTHR46116">
    <property type="entry name" value="(E3-INDEPENDENT) E2 UBIQUITIN-CONJUGATING ENZYME"/>
    <property type="match status" value="1"/>
</dbReference>
<dbReference type="GO" id="GO:0005524">
    <property type="term" value="F:ATP binding"/>
    <property type="evidence" value="ECO:0007669"/>
    <property type="project" value="UniProtKB-KW"/>
</dbReference>
<dbReference type="InterPro" id="IPR000608">
    <property type="entry name" value="UBC"/>
</dbReference>
<dbReference type="AlphaFoldDB" id="A0A553I463"/>
<dbReference type="GO" id="GO:0005634">
    <property type="term" value="C:nucleus"/>
    <property type="evidence" value="ECO:0007669"/>
    <property type="project" value="UniProtKB-SubCell"/>
</dbReference>
<evidence type="ECO:0000256" key="14">
    <source>
        <dbReference type="ARBA" id="ARBA00042401"/>
    </source>
</evidence>
<evidence type="ECO:0000256" key="12">
    <source>
        <dbReference type="ARBA" id="ARBA00041798"/>
    </source>
</evidence>
<evidence type="ECO:0000313" key="16">
    <source>
        <dbReference type="EMBL" id="TRX94982.1"/>
    </source>
</evidence>
<dbReference type="GO" id="GO:0043066">
    <property type="term" value="P:negative regulation of apoptotic process"/>
    <property type="evidence" value="ECO:0007669"/>
    <property type="project" value="TreeGrafter"/>
</dbReference>
<evidence type="ECO:0000256" key="6">
    <source>
        <dbReference type="ARBA" id="ARBA00022703"/>
    </source>
</evidence>
<dbReference type="Pfam" id="PF00179">
    <property type="entry name" value="UQ_con"/>
    <property type="match status" value="1"/>
</dbReference>
<gene>
    <name evidence="16" type="ORF">FHL15_004067</name>
</gene>
<evidence type="ECO:0000256" key="7">
    <source>
        <dbReference type="ARBA" id="ARBA00022741"/>
    </source>
</evidence>
<comment type="subcellular location">
    <subcellularLocation>
        <location evidence="2">Cytoplasm</location>
    </subcellularLocation>
    <subcellularLocation>
        <location evidence="1">Nucleus</location>
    </subcellularLocation>
</comment>
<reference evidence="17" key="1">
    <citation type="submission" date="2019-06" db="EMBL/GenBank/DDBJ databases">
        <title>Draft genome sequence of the griseofulvin-producing fungus Xylaria cubensis strain G536.</title>
        <authorList>
            <person name="Mead M.E."/>
            <person name="Raja H.A."/>
            <person name="Steenwyk J.L."/>
            <person name="Knowles S.L."/>
            <person name="Oberlies N.H."/>
            <person name="Rokas A."/>
        </authorList>
    </citation>
    <scope>NUCLEOTIDE SEQUENCE [LARGE SCALE GENOMIC DNA]</scope>
    <source>
        <strain evidence="17">G536</strain>
    </source>
</reference>
<keyword evidence="7" id="KW-0547">Nucleotide-binding</keyword>
<evidence type="ECO:0000256" key="3">
    <source>
        <dbReference type="ARBA" id="ARBA00012486"/>
    </source>
</evidence>
<dbReference type="PROSITE" id="PS50127">
    <property type="entry name" value="UBC_2"/>
    <property type="match status" value="1"/>
</dbReference>
<dbReference type="SMART" id="SM00212">
    <property type="entry name" value="UBCc"/>
    <property type="match status" value="1"/>
</dbReference>
<evidence type="ECO:0000256" key="5">
    <source>
        <dbReference type="ARBA" id="ARBA00022679"/>
    </source>
</evidence>
<name>A0A553I463_9PEZI</name>
<evidence type="ECO:0000256" key="4">
    <source>
        <dbReference type="ARBA" id="ARBA00022490"/>
    </source>
</evidence>
<evidence type="ECO:0000256" key="8">
    <source>
        <dbReference type="ARBA" id="ARBA00022786"/>
    </source>
</evidence>
<evidence type="ECO:0000256" key="11">
    <source>
        <dbReference type="ARBA" id="ARBA00039894"/>
    </source>
</evidence>
<evidence type="ECO:0000256" key="13">
    <source>
        <dbReference type="ARBA" id="ARBA00042316"/>
    </source>
</evidence>